<evidence type="ECO:0000313" key="12">
    <source>
        <dbReference type="EMBL" id="MQM30952.1"/>
    </source>
</evidence>
<evidence type="ECO:0000256" key="8">
    <source>
        <dbReference type="ARBA" id="ARBA00022989"/>
    </source>
</evidence>
<evidence type="ECO:0000256" key="4">
    <source>
        <dbReference type="ARBA" id="ARBA00022475"/>
    </source>
</evidence>
<evidence type="ECO:0000256" key="9">
    <source>
        <dbReference type="ARBA" id="ARBA00023136"/>
    </source>
</evidence>
<comment type="caution">
    <text evidence="12">The sequence shown here is derived from an EMBL/GenBank/DDBJ whole genome shotgun (WGS) entry which is preliminary data.</text>
</comment>
<proteinExistence type="inferred from homology"/>
<dbReference type="Pfam" id="PF03544">
    <property type="entry name" value="TonB_C"/>
    <property type="match status" value="1"/>
</dbReference>
<evidence type="ECO:0000256" key="2">
    <source>
        <dbReference type="ARBA" id="ARBA00006555"/>
    </source>
</evidence>
<dbReference type="SUPFAM" id="SSF74653">
    <property type="entry name" value="TolA/TonB C-terminal domain"/>
    <property type="match status" value="1"/>
</dbReference>
<sequence length="258" mass="27473">MSGQVHRTAGYFELPEERRQPFWRPAVLVLLVLGVHLSGLFLAFGRVSAQTPPEILPVLTVRVLELAPVLAKVEESRTVETPKVAKALEPPAAVAPPEPVKVPRKLRQQKPARALPVPAKKPLPTPPALLTAALAAPAASSFAVAPQAASPAVASPPALAAPLPVVGARFDADYLRNPPPVYPAASRRLGEEGRVLLRVMVSAEGLPLSVEIKQASGFRRLDEAAMAAVERWRFVPARRGATAIESSVLVPLQFTLKG</sequence>
<evidence type="ECO:0000259" key="11">
    <source>
        <dbReference type="PROSITE" id="PS52015"/>
    </source>
</evidence>
<dbReference type="AlphaFoldDB" id="A0A6A7RVK4"/>
<comment type="subcellular location">
    <subcellularLocation>
        <location evidence="1">Cell inner membrane</location>
        <topology evidence="1">Single-pass membrane protein</topology>
        <orientation evidence="1">Periplasmic side</orientation>
    </subcellularLocation>
</comment>
<reference evidence="12 13" key="1">
    <citation type="submission" date="2017-09" db="EMBL/GenBank/DDBJ databases">
        <title>Metagenomic Analysis Reveals Denitrifying Candidatus Accumulibacter and Flanking Population as a Source of N2O.</title>
        <authorList>
            <person name="Gao H."/>
            <person name="Mao Y."/>
            <person name="Zhao X."/>
            <person name="Liu W.-T."/>
            <person name="Zhang T."/>
            <person name="Wells G."/>
        </authorList>
    </citation>
    <scope>NUCLEOTIDE SEQUENCE [LARGE SCALE GENOMIC DNA]</scope>
    <source>
        <strain evidence="12">CANDO_2_IC</strain>
    </source>
</reference>
<keyword evidence="7" id="KW-0653">Protein transport</keyword>
<evidence type="ECO:0000256" key="1">
    <source>
        <dbReference type="ARBA" id="ARBA00004383"/>
    </source>
</evidence>
<dbReference type="InterPro" id="IPR006260">
    <property type="entry name" value="TonB/TolA_C"/>
</dbReference>
<keyword evidence="9 10" id="KW-0472">Membrane</keyword>
<dbReference type="PANTHER" id="PTHR33446:SF2">
    <property type="entry name" value="PROTEIN TONB"/>
    <property type="match status" value="1"/>
</dbReference>
<protein>
    <submittedName>
        <fullName evidence="12">Energy transducer TonB</fullName>
    </submittedName>
</protein>
<feature type="domain" description="TonB C-terminal" evidence="11">
    <location>
        <begin position="167"/>
        <end position="258"/>
    </location>
</feature>
<dbReference type="NCBIfam" id="TIGR01352">
    <property type="entry name" value="tonB_Cterm"/>
    <property type="match status" value="1"/>
</dbReference>
<keyword evidence="8 10" id="KW-1133">Transmembrane helix</keyword>
<evidence type="ECO:0000256" key="3">
    <source>
        <dbReference type="ARBA" id="ARBA00022448"/>
    </source>
</evidence>
<evidence type="ECO:0000256" key="6">
    <source>
        <dbReference type="ARBA" id="ARBA00022692"/>
    </source>
</evidence>
<dbReference type="PANTHER" id="PTHR33446">
    <property type="entry name" value="PROTEIN TONB-RELATED"/>
    <property type="match status" value="1"/>
</dbReference>
<keyword evidence="6 10" id="KW-0812">Transmembrane</keyword>
<keyword evidence="5" id="KW-0997">Cell inner membrane</keyword>
<organism evidence="12 13">
    <name type="scientific">Candidatus Accumulibacter phosphatis</name>
    <dbReference type="NCBI Taxonomy" id="327160"/>
    <lineage>
        <taxon>Bacteria</taxon>
        <taxon>Pseudomonadati</taxon>
        <taxon>Pseudomonadota</taxon>
        <taxon>Betaproteobacteria</taxon>
        <taxon>Candidatus Accumulibacter</taxon>
    </lineage>
</organism>
<dbReference type="InterPro" id="IPR051045">
    <property type="entry name" value="TonB-dependent_transducer"/>
</dbReference>
<accession>A0A6A7RVK4</accession>
<evidence type="ECO:0000256" key="7">
    <source>
        <dbReference type="ARBA" id="ARBA00022927"/>
    </source>
</evidence>
<keyword evidence="4" id="KW-1003">Cell membrane</keyword>
<keyword evidence="3" id="KW-0813">Transport</keyword>
<feature type="transmembrane region" description="Helical" evidence="10">
    <location>
        <begin position="22"/>
        <end position="44"/>
    </location>
</feature>
<name>A0A6A7RVK4_9PROT</name>
<evidence type="ECO:0000256" key="5">
    <source>
        <dbReference type="ARBA" id="ARBA00022519"/>
    </source>
</evidence>
<dbReference type="GO" id="GO:0055085">
    <property type="term" value="P:transmembrane transport"/>
    <property type="evidence" value="ECO:0007669"/>
    <property type="project" value="InterPro"/>
</dbReference>
<dbReference type="GO" id="GO:0015031">
    <property type="term" value="P:protein transport"/>
    <property type="evidence" value="ECO:0007669"/>
    <property type="project" value="UniProtKB-KW"/>
</dbReference>
<dbReference type="Proteomes" id="UP000342300">
    <property type="component" value="Unassembled WGS sequence"/>
</dbReference>
<evidence type="ECO:0000313" key="13">
    <source>
        <dbReference type="Proteomes" id="UP000342300"/>
    </source>
</evidence>
<comment type="similarity">
    <text evidence="2">Belongs to the TonB family.</text>
</comment>
<dbReference type="PROSITE" id="PS52015">
    <property type="entry name" value="TONB_CTD"/>
    <property type="match status" value="1"/>
</dbReference>
<dbReference type="InterPro" id="IPR037682">
    <property type="entry name" value="TonB_C"/>
</dbReference>
<dbReference type="GO" id="GO:0031992">
    <property type="term" value="F:energy transducer activity"/>
    <property type="evidence" value="ECO:0007669"/>
    <property type="project" value="TreeGrafter"/>
</dbReference>
<gene>
    <name evidence="12" type="ORF">CRU78_10690</name>
</gene>
<evidence type="ECO:0000256" key="10">
    <source>
        <dbReference type="SAM" id="Phobius"/>
    </source>
</evidence>
<dbReference type="GO" id="GO:0098797">
    <property type="term" value="C:plasma membrane protein complex"/>
    <property type="evidence" value="ECO:0007669"/>
    <property type="project" value="TreeGrafter"/>
</dbReference>
<dbReference type="EMBL" id="PDHS01000242">
    <property type="protein sequence ID" value="MQM30952.1"/>
    <property type="molecule type" value="Genomic_DNA"/>
</dbReference>
<dbReference type="Gene3D" id="3.30.1150.10">
    <property type="match status" value="1"/>
</dbReference>